<protein>
    <submittedName>
        <fullName evidence="2">Uncharacterized protein</fullName>
    </submittedName>
</protein>
<feature type="compositionally biased region" description="Polar residues" evidence="1">
    <location>
        <begin position="36"/>
        <end position="45"/>
    </location>
</feature>
<evidence type="ECO:0000313" key="2">
    <source>
        <dbReference type="EMBL" id="KAL0166684.1"/>
    </source>
</evidence>
<feature type="region of interest" description="Disordered" evidence="1">
    <location>
        <begin position="145"/>
        <end position="214"/>
    </location>
</feature>
<reference evidence="2 3" key="1">
    <citation type="submission" date="2024-05" db="EMBL/GenBank/DDBJ databases">
        <title>Genome sequencing and assembly of Indian major carp, Cirrhinus mrigala (Hamilton, 1822).</title>
        <authorList>
            <person name="Mohindra V."/>
            <person name="Chowdhury L.M."/>
            <person name="Lal K."/>
            <person name="Jena J.K."/>
        </authorList>
    </citation>
    <scope>NUCLEOTIDE SEQUENCE [LARGE SCALE GENOMIC DNA]</scope>
    <source>
        <strain evidence="2">CM1030</strain>
        <tissue evidence="2">Blood</tissue>
    </source>
</reference>
<feature type="non-terminal residue" evidence="2">
    <location>
        <position position="214"/>
    </location>
</feature>
<proteinExistence type="predicted"/>
<feature type="compositionally biased region" description="Acidic residues" evidence="1">
    <location>
        <begin position="163"/>
        <end position="183"/>
    </location>
</feature>
<sequence>ASIIGTTITTTLLCPSRTLPLAFLTALSTSLEARQASPSTCSSQPACCRDSPPSHHSHRPPPKNNLHHVNKILRAKKLQRQARTGNNMVKKRGPGRPRKHPLPSPPPSPPPQTSEQENHPLPERHRGSVLWEGDTVVDVIESVIQSQRRKGRKRKRWDRETEGGDEEEEEPEEEREVEEEEEERPAAREEDVMARARTEGGRGWLTQEEMHCFR</sequence>
<gene>
    <name evidence="2" type="ORF">M9458_038528</name>
</gene>
<organism evidence="2 3">
    <name type="scientific">Cirrhinus mrigala</name>
    <name type="common">Mrigala</name>
    <dbReference type="NCBI Taxonomy" id="683832"/>
    <lineage>
        <taxon>Eukaryota</taxon>
        <taxon>Metazoa</taxon>
        <taxon>Chordata</taxon>
        <taxon>Craniata</taxon>
        <taxon>Vertebrata</taxon>
        <taxon>Euteleostomi</taxon>
        <taxon>Actinopterygii</taxon>
        <taxon>Neopterygii</taxon>
        <taxon>Teleostei</taxon>
        <taxon>Ostariophysi</taxon>
        <taxon>Cypriniformes</taxon>
        <taxon>Cyprinidae</taxon>
        <taxon>Labeoninae</taxon>
        <taxon>Labeonini</taxon>
        <taxon>Cirrhinus</taxon>
    </lineage>
</organism>
<evidence type="ECO:0000256" key="1">
    <source>
        <dbReference type="SAM" id="MobiDB-lite"/>
    </source>
</evidence>
<feature type="region of interest" description="Disordered" evidence="1">
    <location>
        <begin position="36"/>
        <end position="130"/>
    </location>
</feature>
<feature type="compositionally biased region" description="Basic residues" evidence="1">
    <location>
        <begin position="55"/>
        <end position="80"/>
    </location>
</feature>
<feature type="compositionally biased region" description="Basic and acidic residues" evidence="1">
    <location>
        <begin position="116"/>
        <end position="126"/>
    </location>
</feature>
<comment type="caution">
    <text evidence="2">The sequence shown here is derived from an EMBL/GenBank/DDBJ whole genome shotgun (WGS) entry which is preliminary data.</text>
</comment>
<accession>A0ABD0NXS7</accession>
<feature type="compositionally biased region" description="Basic and acidic residues" evidence="1">
    <location>
        <begin position="184"/>
        <end position="200"/>
    </location>
</feature>
<feature type="compositionally biased region" description="Basic residues" evidence="1">
    <location>
        <begin position="147"/>
        <end position="156"/>
    </location>
</feature>
<feature type="compositionally biased region" description="Basic residues" evidence="1">
    <location>
        <begin position="89"/>
        <end position="101"/>
    </location>
</feature>
<keyword evidence="3" id="KW-1185">Reference proteome</keyword>
<feature type="compositionally biased region" description="Pro residues" evidence="1">
    <location>
        <begin position="102"/>
        <end position="112"/>
    </location>
</feature>
<dbReference type="Proteomes" id="UP001529510">
    <property type="component" value="Unassembled WGS sequence"/>
</dbReference>
<name>A0ABD0NXS7_CIRMR</name>
<dbReference type="AlphaFoldDB" id="A0ABD0NXS7"/>
<evidence type="ECO:0000313" key="3">
    <source>
        <dbReference type="Proteomes" id="UP001529510"/>
    </source>
</evidence>
<feature type="non-terminal residue" evidence="2">
    <location>
        <position position="1"/>
    </location>
</feature>
<dbReference type="EMBL" id="JAMKFB020000019">
    <property type="protein sequence ID" value="KAL0166684.1"/>
    <property type="molecule type" value="Genomic_DNA"/>
</dbReference>